<gene>
    <name evidence="1" type="ORF">N7498_007081</name>
</gene>
<reference evidence="1" key="1">
    <citation type="submission" date="2022-12" db="EMBL/GenBank/DDBJ databases">
        <authorList>
            <person name="Petersen C."/>
        </authorList>
    </citation>
    <scope>NUCLEOTIDE SEQUENCE</scope>
    <source>
        <strain evidence="1">IBT 15544</strain>
    </source>
</reference>
<organism evidence="1 2">
    <name type="scientific">Penicillium cinerascens</name>
    <dbReference type="NCBI Taxonomy" id="70096"/>
    <lineage>
        <taxon>Eukaryota</taxon>
        <taxon>Fungi</taxon>
        <taxon>Dikarya</taxon>
        <taxon>Ascomycota</taxon>
        <taxon>Pezizomycotina</taxon>
        <taxon>Eurotiomycetes</taxon>
        <taxon>Eurotiomycetidae</taxon>
        <taxon>Eurotiales</taxon>
        <taxon>Aspergillaceae</taxon>
        <taxon>Penicillium</taxon>
    </lineage>
</organism>
<evidence type="ECO:0000313" key="2">
    <source>
        <dbReference type="Proteomes" id="UP001150904"/>
    </source>
</evidence>
<protein>
    <submittedName>
        <fullName evidence="1">Uncharacterized protein</fullName>
    </submittedName>
</protein>
<dbReference type="RefSeq" id="XP_058306392.1">
    <property type="nucleotide sequence ID" value="XM_058454143.1"/>
</dbReference>
<reference evidence="1" key="2">
    <citation type="journal article" date="2023" name="IMA Fungus">
        <title>Comparative genomic study of the Penicillium genus elucidates a diverse pangenome and 15 lateral gene transfer events.</title>
        <authorList>
            <person name="Petersen C."/>
            <person name="Sorensen T."/>
            <person name="Nielsen M.R."/>
            <person name="Sondergaard T.E."/>
            <person name="Sorensen J.L."/>
            <person name="Fitzpatrick D.A."/>
            <person name="Frisvad J.C."/>
            <person name="Nielsen K.L."/>
        </authorList>
    </citation>
    <scope>NUCLEOTIDE SEQUENCE</scope>
    <source>
        <strain evidence="1">IBT 15544</strain>
    </source>
</reference>
<accession>A0A9W9MDN3</accession>
<evidence type="ECO:0000313" key="1">
    <source>
        <dbReference type="EMBL" id="KAJ5197964.1"/>
    </source>
</evidence>
<dbReference type="EMBL" id="JAPQKR010000014">
    <property type="protein sequence ID" value="KAJ5197964.1"/>
    <property type="molecule type" value="Genomic_DNA"/>
</dbReference>
<name>A0A9W9MDN3_9EURO</name>
<dbReference type="AlphaFoldDB" id="A0A9W9MDN3"/>
<dbReference type="GeneID" id="83181444"/>
<proteinExistence type="predicted"/>
<comment type="caution">
    <text evidence="1">The sequence shown here is derived from an EMBL/GenBank/DDBJ whole genome shotgun (WGS) entry which is preliminary data.</text>
</comment>
<keyword evidence="2" id="KW-1185">Reference proteome</keyword>
<dbReference type="Proteomes" id="UP001150904">
    <property type="component" value="Unassembled WGS sequence"/>
</dbReference>
<sequence>MICGSSQLPNAEMRDDRRHGAACARSPVNEKACFSTIEETPRTVKLQKIYPSVVLSPTNWY</sequence>